<feature type="chain" id="PRO_5043090211" description="Dolichyl-diphosphooligosaccharide--protein glycosyltransferase subunit WBP1" evidence="8">
    <location>
        <begin position="21"/>
        <end position="481"/>
    </location>
</feature>
<dbReference type="AlphaFoldDB" id="A0AAV9NUQ5"/>
<keyword evidence="13" id="KW-1185">Reference proteome</keyword>
<proteinExistence type="inferred from homology"/>
<evidence type="ECO:0000256" key="2">
    <source>
        <dbReference type="ARBA" id="ARBA00004922"/>
    </source>
</evidence>
<comment type="pathway">
    <text evidence="2 8">Protein modification; protein glycosylation.</text>
</comment>
<evidence type="ECO:0000256" key="8">
    <source>
        <dbReference type="RuleBase" id="RU361142"/>
    </source>
</evidence>
<dbReference type="EMBL" id="JAVRRD010000001">
    <property type="protein sequence ID" value="KAK5064653.1"/>
    <property type="molecule type" value="Genomic_DNA"/>
</dbReference>
<comment type="subcellular location">
    <subcellularLocation>
        <location evidence="8">Endoplasmic reticulum membrane</location>
        <topology evidence="8">Single-pass type I membrane protein</topology>
    </subcellularLocation>
    <subcellularLocation>
        <location evidence="1">Membrane</location>
        <topology evidence="1">Single-pass type I membrane protein</topology>
    </subcellularLocation>
</comment>
<evidence type="ECO:0000256" key="1">
    <source>
        <dbReference type="ARBA" id="ARBA00004479"/>
    </source>
</evidence>
<name>A0AAV9NUQ5_9EURO</name>
<feature type="signal peptide" evidence="8">
    <location>
        <begin position="1"/>
        <end position="20"/>
    </location>
</feature>
<dbReference type="InterPro" id="IPR055457">
    <property type="entry name" value="OST48_N"/>
</dbReference>
<accession>A0AAV9NUQ5</accession>
<dbReference type="PANTHER" id="PTHR10830">
    <property type="entry name" value="DOLICHYL-DIPHOSPHOOLIGOSACCHARIDE--PROTEIN GLYCOSYLTRANSFERASE 48 KDA SUBUNIT"/>
    <property type="match status" value="1"/>
</dbReference>
<evidence type="ECO:0000256" key="6">
    <source>
        <dbReference type="ARBA" id="ARBA00022989"/>
    </source>
</evidence>
<evidence type="ECO:0000256" key="4">
    <source>
        <dbReference type="ARBA" id="ARBA00022692"/>
    </source>
</evidence>
<dbReference type="GO" id="GO:0018279">
    <property type="term" value="P:protein N-linked glycosylation via asparagine"/>
    <property type="evidence" value="ECO:0007669"/>
    <property type="project" value="UniProtKB-UniRule"/>
</dbReference>
<dbReference type="Pfam" id="PF23358">
    <property type="entry name" value="OST48_MD"/>
    <property type="match status" value="1"/>
</dbReference>
<dbReference type="RefSeq" id="XP_064711977.1">
    <property type="nucleotide sequence ID" value="XM_064844117.1"/>
</dbReference>
<keyword evidence="7 8" id="KW-0472">Membrane</keyword>
<evidence type="ECO:0000259" key="11">
    <source>
        <dbReference type="Pfam" id="PF23358"/>
    </source>
</evidence>
<keyword evidence="8" id="KW-0732">Signal</keyword>
<organism evidence="12 13">
    <name type="scientific">Exophiala bonariae</name>
    <dbReference type="NCBI Taxonomy" id="1690606"/>
    <lineage>
        <taxon>Eukaryota</taxon>
        <taxon>Fungi</taxon>
        <taxon>Dikarya</taxon>
        <taxon>Ascomycota</taxon>
        <taxon>Pezizomycotina</taxon>
        <taxon>Eurotiomycetes</taxon>
        <taxon>Chaetothyriomycetidae</taxon>
        <taxon>Chaetothyriales</taxon>
        <taxon>Herpotrichiellaceae</taxon>
        <taxon>Exophiala</taxon>
    </lineage>
</organism>
<evidence type="ECO:0000256" key="9">
    <source>
        <dbReference type="SAM" id="MobiDB-lite"/>
    </source>
</evidence>
<gene>
    <name evidence="12" type="ORF">LTR84_000487</name>
</gene>
<evidence type="ECO:0000256" key="7">
    <source>
        <dbReference type="ARBA" id="ARBA00023136"/>
    </source>
</evidence>
<protein>
    <recommendedName>
        <fullName evidence="8">Dolichyl-diphosphooligosaccharide--protein glycosyltransferase subunit WBP1</fullName>
        <shortName evidence="8">Oligosaccharyl transferase subunit WBP1</shortName>
    </recommendedName>
</protein>
<keyword evidence="4 8" id="KW-0812">Transmembrane</keyword>
<feature type="domain" description="OST48 middle" evidence="11">
    <location>
        <begin position="316"/>
        <end position="459"/>
    </location>
</feature>
<comment type="caution">
    <text evidence="12">The sequence shown here is derived from an EMBL/GenBank/DDBJ whole genome shotgun (WGS) entry which is preliminary data.</text>
</comment>
<comment type="subunit">
    <text evidence="8">Component of the oligosaccharyltransferase (OST) complex.</text>
</comment>
<feature type="region of interest" description="Disordered" evidence="9">
    <location>
        <begin position="462"/>
        <end position="481"/>
    </location>
</feature>
<dbReference type="Pfam" id="PF03345">
    <property type="entry name" value="OST48_N"/>
    <property type="match status" value="1"/>
</dbReference>
<dbReference type="PANTHER" id="PTHR10830:SF0">
    <property type="entry name" value="DOLICHYL-DIPHOSPHOOLIGOSACCHARIDE--PROTEIN GLYCOSYLTRANSFERASE 48 KDA SUBUNIT"/>
    <property type="match status" value="1"/>
</dbReference>
<comment type="function">
    <text evidence="8">Subunit of the oligosaccharyl transferase (OST) complex that catalyzes the initial transfer of a defined glycan (Glc(3)Man(9)GlcNAc(2) in eukaryotes) from the lipid carrier dolichol-pyrophosphate to an asparagine residue within an Asn-X-Ser/Thr consensus motif in nascent polypeptide chains, the first step in protein N-glycosylation. N-glycosylation occurs cotranslationally and the complex associates with the Sec61 complex at the channel-forming translocon complex that mediates protein translocation across the endoplasmic reticulum (ER).</text>
</comment>
<dbReference type="InterPro" id="IPR055459">
    <property type="entry name" value="OST48_MD"/>
</dbReference>
<evidence type="ECO:0000256" key="5">
    <source>
        <dbReference type="ARBA" id="ARBA00022824"/>
    </source>
</evidence>
<dbReference type="Proteomes" id="UP001358417">
    <property type="component" value="Unassembled WGS sequence"/>
</dbReference>
<evidence type="ECO:0000313" key="13">
    <source>
        <dbReference type="Proteomes" id="UP001358417"/>
    </source>
</evidence>
<feature type="domain" description="OST48 N-terminal" evidence="10">
    <location>
        <begin position="27"/>
        <end position="284"/>
    </location>
</feature>
<dbReference type="GO" id="GO:0008250">
    <property type="term" value="C:oligosaccharyltransferase complex"/>
    <property type="evidence" value="ECO:0007669"/>
    <property type="project" value="TreeGrafter"/>
</dbReference>
<dbReference type="GeneID" id="89968709"/>
<evidence type="ECO:0000313" key="12">
    <source>
        <dbReference type="EMBL" id="KAK5064653.1"/>
    </source>
</evidence>
<evidence type="ECO:0000256" key="3">
    <source>
        <dbReference type="ARBA" id="ARBA00008743"/>
    </source>
</evidence>
<sequence>MRPFSSLCLLILAFLGVVSARSAVGNRLLVVLEDESQKSLYSKFWADLEARDFKLSFESPRNDALSLFRHGELAFEHVLLTPPKSKGYGPSLTPKLLLDYVNAGGNVLLGLSAESGTPSAISSLLLEFDITLPTDKNSVVVDHFNYDTASAGEKHDVLLVSRSNPSRADVVNFFGGSGLLALPQTVGQTLGNTSPLVAPILKAPVTAYACNPKDDAESVEDVFATGSQLSLISALQARNSARFVVLGSLESLQDKWFDASVKTPDGKSVKTVNREFAQQLTEWTFKEVGVLKVIDINHYQITPATKANQNATQIGDSNPEIYRIKNDVKFNIEIAQWSRTHWTPFTLPSTTDAVQLEFSMLSPFQRLALSPSASPPSPNSTIYTTTFTTPDQHGIFAFKVNYKRPWLTSIEEKRQVTVRHFAHDEWPRSWAISGAWPWITGLWSVIGGFLAFVALWLYSEPPKGQSESERRRKLSVSAPAK</sequence>
<keyword evidence="5 8" id="KW-0256">Endoplasmic reticulum</keyword>
<evidence type="ECO:0000259" key="10">
    <source>
        <dbReference type="Pfam" id="PF03345"/>
    </source>
</evidence>
<reference evidence="12 13" key="1">
    <citation type="submission" date="2023-08" db="EMBL/GenBank/DDBJ databases">
        <title>Black Yeasts Isolated from many extreme environments.</title>
        <authorList>
            <person name="Coleine C."/>
            <person name="Stajich J.E."/>
            <person name="Selbmann L."/>
        </authorList>
    </citation>
    <scope>NUCLEOTIDE SEQUENCE [LARGE SCALE GENOMIC DNA]</scope>
    <source>
        <strain evidence="12 13">CCFEE 5792</strain>
    </source>
</reference>
<dbReference type="InterPro" id="IPR005013">
    <property type="entry name" value="DDOST_48_kDa_subunit"/>
</dbReference>
<comment type="similarity">
    <text evidence="3 8">Belongs to the DDOST 48 kDa subunit family.</text>
</comment>
<feature type="transmembrane region" description="Helical" evidence="8">
    <location>
        <begin position="435"/>
        <end position="458"/>
    </location>
</feature>
<keyword evidence="6 8" id="KW-1133">Transmembrane helix</keyword>